<feature type="coiled-coil region" evidence="1">
    <location>
        <begin position="189"/>
        <end position="271"/>
    </location>
</feature>
<evidence type="ECO:0000256" key="1">
    <source>
        <dbReference type="SAM" id="Coils"/>
    </source>
</evidence>
<sequence length="346" mass="39441">MAGLLAWAADVVGGNETDKDDQRLQQLPVELAFTREQQQYALELDRRASDLRRSIGELRLRIPPADISQSLPHLHAHSLASNADLARQLNSHCTTKQQAQLREVTLQEENVAYEKAIANCQKKIQEKLQEADSLQAKLQELELIEKKARVEMEKALESVESSEDCLQSDDPNKMGNSHLEIEPPKDVNLQELEDKKRELSTIEEAVQRLEEERLLVQEESIKHPFPGQREKLLEKQLHSLVEQLTAKQVQAEALMSDIRAKEREVERVNGLRNRIDLGVIDASTPARNRFGRNIGAVSPGDYTIETYRNRFPGGRIDSQQKLMFLRSAFVLYILALHVIVFIKISF</sequence>
<accession>A0AAX6GJ31</accession>
<reference evidence="3" key="1">
    <citation type="journal article" date="2023" name="GigaByte">
        <title>Genome assembly of the bearded iris, Iris pallida Lam.</title>
        <authorList>
            <person name="Bruccoleri R.E."/>
            <person name="Oakeley E.J."/>
            <person name="Faust A.M.E."/>
            <person name="Altorfer M."/>
            <person name="Dessus-Babus S."/>
            <person name="Burckhardt D."/>
            <person name="Oertli M."/>
            <person name="Naumann U."/>
            <person name="Petersen F."/>
            <person name="Wong J."/>
        </authorList>
    </citation>
    <scope>NUCLEOTIDE SEQUENCE</scope>
    <source>
        <strain evidence="3">GSM-AAB239-AS_SAM_17_03QT</strain>
    </source>
</reference>
<comment type="caution">
    <text evidence="3">The sequence shown here is derived from an EMBL/GenBank/DDBJ whole genome shotgun (WGS) entry which is preliminary data.</text>
</comment>
<dbReference type="Proteomes" id="UP001140949">
    <property type="component" value="Unassembled WGS sequence"/>
</dbReference>
<evidence type="ECO:0000313" key="3">
    <source>
        <dbReference type="EMBL" id="KAJ6828714.1"/>
    </source>
</evidence>
<keyword evidence="2" id="KW-1133">Transmembrane helix</keyword>
<protein>
    <submittedName>
        <fullName evidence="3">Uncharacterized protein</fullName>
    </submittedName>
</protein>
<keyword evidence="1" id="KW-0175">Coiled coil</keyword>
<proteinExistence type="predicted"/>
<keyword evidence="4" id="KW-1185">Reference proteome</keyword>
<dbReference type="PANTHER" id="PTHR37761:SF2">
    <property type="entry name" value="OS09G0108400 PROTEIN"/>
    <property type="match status" value="1"/>
</dbReference>
<dbReference type="PANTHER" id="PTHR37761">
    <property type="entry name" value="OS09G0108400 PROTEIN"/>
    <property type="match status" value="1"/>
</dbReference>
<feature type="coiled-coil region" evidence="1">
    <location>
        <begin position="110"/>
        <end position="158"/>
    </location>
</feature>
<keyword evidence="2" id="KW-0472">Membrane</keyword>
<evidence type="ECO:0000256" key="2">
    <source>
        <dbReference type="SAM" id="Phobius"/>
    </source>
</evidence>
<dbReference type="AlphaFoldDB" id="A0AAX6GJ31"/>
<dbReference type="EMBL" id="JANAVB010018998">
    <property type="protein sequence ID" value="KAJ6828714.1"/>
    <property type="molecule type" value="Genomic_DNA"/>
</dbReference>
<evidence type="ECO:0000313" key="4">
    <source>
        <dbReference type="Proteomes" id="UP001140949"/>
    </source>
</evidence>
<keyword evidence="2" id="KW-0812">Transmembrane</keyword>
<feature type="transmembrane region" description="Helical" evidence="2">
    <location>
        <begin position="323"/>
        <end position="342"/>
    </location>
</feature>
<gene>
    <name evidence="3" type="ORF">M6B38_360745</name>
</gene>
<name>A0AAX6GJ31_IRIPA</name>
<reference evidence="3" key="2">
    <citation type="submission" date="2023-04" db="EMBL/GenBank/DDBJ databases">
        <authorList>
            <person name="Bruccoleri R.E."/>
            <person name="Oakeley E.J."/>
            <person name="Faust A.-M."/>
            <person name="Dessus-Babus S."/>
            <person name="Altorfer M."/>
            <person name="Burckhardt D."/>
            <person name="Oertli M."/>
            <person name="Naumann U."/>
            <person name="Petersen F."/>
            <person name="Wong J."/>
        </authorList>
    </citation>
    <scope>NUCLEOTIDE SEQUENCE</scope>
    <source>
        <strain evidence="3">GSM-AAB239-AS_SAM_17_03QT</strain>
        <tissue evidence="3">Leaf</tissue>
    </source>
</reference>
<organism evidence="3 4">
    <name type="scientific">Iris pallida</name>
    <name type="common">Sweet iris</name>
    <dbReference type="NCBI Taxonomy" id="29817"/>
    <lineage>
        <taxon>Eukaryota</taxon>
        <taxon>Viridiplantae</taxon>
        <taxon>Streptophyta</taxon>
        <taxon>Embryophyta</taxon>
        <taxon>Tracheophyta</taxon>
        <taxon>Spermatophyta</taxon>
        <taxon>Magnoliopsida</taxon>
        <taxon>Liliopsida</taxon>
        <taxon>Asparagales</taxon>
        <taxon>Iridaceae</taxon>
        <taxon>Iridoideae</taxon>
        <taxon>Irideae</taxon>
        <taxon>Iris</taxon>
    </lineage>
</organism>